<keyword evidence="7" id="KW-1185">Reference proteome</keyword>
<reference evidence="6" key="1">
    <citation type="submission" date="2022-08" db="EMBL/GenBank/DDBJ databases">
        <authorList>
            <consortium name="DOE Joint Genome Institute"/>
            <person name="Min B."/>
            <person name="Riley R."/>
            <person name="Sierra-Patev S."/>
            <person name="Naranjo-Ortiz M."/>
            <person name="Looney B."/>
            <person name="Konkel Z."/>
            <person name="Slot J.C."/>
            <person name="Sakamoto Y."/>
            <person name="Steenwyk J.L."/>
            <person name="Rokas A."/>
            <person name="Carro J."/>
            <person name="Camarero S."/>
            <person name="Ferreira P."/>
            <person name="Molpeceres G."/>
            <person name="Ruiz-Duenas F.J."/>
            <person name="Serrano A."/>
            <person name="Henrissat B."/>
            <person name="Drula E."/>
            <person name="Hughes K.W."/>
            <person name="Mata J.L."/>
            <person name="Ishikawa N.K."/>
            <person name="Vargas-Isla R."/>
            <person name="Ushijima S."/>
            <person name="Smith C.A."/>
            <person name="Ahrendt S."/>
            <person name="Andreopoulos W."/>
            <person name="He G."/>
            <person name="Labutti K."/>
            <person name="Lipzen A."/>
            <person name="Ng V."/>
            <person name="Sandor L."/>
            <person name="Barry K."/>
            <person name="Martinez A.T."/>
            <person name="Xiao Y."/>
            <person name="Gibbons J.G."/>
            <person name="Terashima K."/>
            <person name="Hibbett D.S."/>
            <person name="Grigoriev I.V."/>
        </authorList>
    </citation>
    <scope>NUCLEOTIDE SEQUENCE</scope>
    <source>
        <strain evidence="6">TFB9207</strain>
    </source>
</reference>
<dbReference type="GO" id="GO:0008270">
    <property type="term" value="F:zinc ion binding"/>
    <property type="evidence" value="ECO:0007669"/>
    <property type="project" value="UniProtKB-KW"/>
</dbReference>
<name>A0AA38NVR0_9AGAR</name>
<accession>A0AA38NVR0</accession>
<gene>
    <name evidence="6" type="ORF">F5878DRAFT_549442</name>
</gene>
<evidence type="ECO:0000256" key="2">
    <source>
        <dbReference type="ARBA" id="ARBA00022723"/>
    </source>
</evidence>
<comment type="subcellular location">
    <subcellularLocation>
        <location evidence="1">Nucleus</location>
    </subcellularLocation>
</comment>
<evidence type="ECO:0000256" key="3">
    <source>
        <dbReference type="ARBA" id="ARBA00022771"/>
    </source>
</evidence>
<organism evidence="6 7">
    <name type="scientific">Lentinula raphanica</name>
    <dbReference type="NCBI Taxonomy" id="153919"/>
    <lineage>
        <taxon>Eukaryota</taxon>
        <taxon>Fungi</taxon>
        <taxon>Dikarya</taxon>
        <taxon>Basidiomycota</taxon>
        <taxon>Agaricomycotina</taxon>
        <taxon>Agaricomycetes</taxon>
        <taxon>Agaricomycetidae</taxon>
        <taxon>Agaricales</taxon>
        <taxon>Marasmiineae</taxon>
        <taxon>Omphalotaceae</taxon>
        <taxon>Lentinula</taxon>
    </lineage>
</organism>
<dbReference type="InterPro" id="IPR012337">
    <property type="entry name" value="RNaseH-like_sf"/>
</dbReference>
<dbReference type="PANTHER" id="PTHR46481:SF10">
    <property type="entry name" value="ZINC FINGER BED DOMAIN-CONTAINING PROTEIN 39"/>
    <property type="match status" value="1"/>
</dbReference>
<evidence type="ECO:0000313" key="7">
    <source>
        <dbReference type="Proteomes" id="UP001163846"/>
    </source>
</evidence>
<protein>
    <submittedName>
        <fullName evidence="6">Uncharacterized protein</fullName>
    </submittedName>
</protein>
<sequence>RKIAFKIIHSSTGLLPKWKEHLSNCGLDIKTIRRDVSTRWNSTHDMLESFLEMKEAIIEFVDRSSHQLNDLILSEKEWEVVEGLVSVLKEATLFFSTNGANLSSVIPAMDRIDEVFASGILNEETLSQPIRHALTVGKRTLNKYYALSDDSDLYRIAMGTFPPFLICSLC</sequence>
<evidence type="ECO:0000256" key="5">
    <source>
        <dbReference type="ARBA" id="ARBA00023242"/>
    </source>
</evidence>
<dbReference type="SUPFAM" id="SSF53098">
    <property type="entry name" value="Ribonuclease H-like"/>
    <property type="match status" value="1"/>
</dbReference>
<dbReference type="PANTHER" id="PTHR46481">
    <property type="entry name" value="ZINC FINGER BED DOMAIN-CONTAINING PROTEIN 4"/>
    <property type="match status" value="1"/>
</dbReference>
<dbReference type="AlphaFoldDB" id="A0AA38NVR0"/>
<evidence type="ECO:0000256" key="4">
    <source>
        <dbReference type="ARBA" id="ARBA00022833"/>
    </source>
</evidence>
<proteinExistence type="predicted"/>
<evidence type="ECO:0000313" key="6">
    <source>
        <dbReference type="EMBL" id="KAJ3831521.1"/>
    </source>
</evidence>
<dbReference type="Proteomes" id="UP001163846">
    <property type="component" value="Unassembled WGS sequence"/>
</dbReference>
<evidence type="ECO:0000256" key="1">
    <source>
        <dbReference type="ARBA" id="ARBA00004123"/>
    </source>
</evidence>
<comment type="caution">
    <text evidence="6">The sequence shown here is derived from an EMBL/GenBank/DDBJ whole genome shotgun (WGS) entry which is preliminary data.</text>
</comment>
<keyword evidence="3" id="KW-0863">Zinc-finger</keyword>
<keyword evidence="4" id="KW-0862">Zinc</keyword>
<dbReference type="InterPro" id="IPR052035">
    <property type="entry name" value="ZnF_BED_domain_contain"/>
</dbReference>
<feature type="non-terminal residue" evidence="6">
    <location>
        <position position="170"/>
    </location>
</feature>
<keyword evidence="2" id="KW-0479">Metal-binding</keyword>
<keyword evidence="5" id="KW-0539">Nucleus</keyword>
<dbReference type="EMBL" id="MU807401">
    <property type="protein sequence ID" value="KAJ3831521.1"/>
    <property type="molecule type" value="Genomic_DNA"/>
</dbReference>
<dbReference type="GO" id="GO:0005634">
    <property type="term" value="C:nucleus"/>
    <property type="evidence" value="ECO:0007669"/>
    <property type="project" value="UniProtKB-SubCell"/>
</dbReference>